<comment type="caution">
    <text evidence="1">The sequence shown here is derived from an EMBL/GenBank/DDBJ whole genome shotgun (WGS) entry which is preliminary data.</text>
</comment>
<organism evidence="1 2">
    <name type="scientific">Polarella glacialis</name>
    <name type="common">Dinoflagellate</name>
    <dbReference type="NCBI Taxonomy" id="89957"/>
    <lineage>
        <taxon>Eukaryota</taxon>
        <taxon>Sar</taxon>
        <taxon>Alveolata</taxon>
        <taxon>Dinophyceae</taxon>
        <taxon>Suessiales</taxon>
        <taxon>Suessiaceae</taxon>
        <taxon>Polarella</taxon>
    </lineage>
</organism>
<name>A0A813K4X6_POLGL</name>
<dbReference type="EMBL" id="CAJNNW010027986">
    <property type="protein sequence ID" value="CAE8694124.1"/>
    <property type="molecule type" value="Genomic_DNA"/>
</dbReference>
<evidence type="ECO:0000313" key="1">
    <source>
        <dbReference type="EMBL" id="CAE8694124.1"/>
    </source>
</evidence>
<gene>
    <name evidence="1" type="ORF">PGLA2088_LOCUS28692</name>
</gene>
<proteinExistence type="predicted"/>
<sequence>MSTDGVRWLPSVARCQSRQRGFGRYCWKQTRHDSCADHAFVRSNQMAVSPPAVQQHVCCSVHLCCCASCAFGCVAGCQGGRQPNKKQLRVHHVR</sequence>
<accession>A0A813K4X6</accession>
<evidence type="ECO:0000313" key="2">
    <source>
        <dbReference type="Proteomes" id="UP000626109"/>
    </source>
</evidence>
<protein>
    <submittedName>
        <fullName evidence="1">Uncharacterized protein</fullName>
    </submittedName>
</protein>
<dbReference type="Proteomes" id="UP000626109">
    <property type="component" value="Unassembled WGS sequence"/>
</dbReference>
<dbReference type="AlphaFoldDB" id="A0A813K4X6"/>
<reference evidence="1" key="1">
    <citation type="submission" date="2021-02" db="EMBL/GenBank/DDBJ databases">
        <authorList>
            <person name="Dougan E. K."/>
            <person name="Rhodes N."/>
            <person name="Thang M."/>
            <person name="Chan C."/>
        </authorList>
    </citation>
    <scope>NUCLEOTIDE SEQUENCE</scope>
</reference>